<dbReference type="AlphaFoldDB" id="A0A6P5X0U8"/>
<reference evidence="5" key="1">
    <citation type="submission" date="2025-08" db="UniProtKB">
        <authorList>
            <consortium name="RefSeq"/>
        </authorList>
    </citation>
    <scope>IDENTIFICATION</scope>
    <source>
        <tissue evidence="5">Fruit stalk</tissue>
    </source>
</reference>
<feature type="region of interest" description="Disordered" evidence="1">
    <location>
        <begin position="111"/>
        <end position="141"/>
    </location>
</feature>
<feature type="domain" description="DUF632" evidence="2">
    <location>
        <begin position="298"/>
        <end position="606"/>
    </location>
</feature>
<keyword evidence="4" id="KW-1185">Reference proteome</keyword>
<evidence type="ECO:0000313" key="5">
    <source>
        <dbReference type="RefSeq" id="XP_022721421.1"/>
    </source>
</evidence>
<organism evidence="4 5">
    <name type="scientific">Durio zibethinus</name>
    <name type="common">Durian</name>
    <dbReference type="NCBI Taxonomy" id="66656"/>
    <lineage>
        <taxon>Eukaryota</taxon>
        <taxon>Viridiplantae</taxon>
        <taxon>Streptophyta</taxon>
        <taxon>Embryophyta</taxon>
        <taxon>Tracheophyta</taxon>
        <taxon>Spermatophyta</taxon>
        <taxon>Magnoliopsida</taxon>
        <taxon>eudicotyledons</taxon>
        <taxon>Gunneridae</taxon>
        <taxon>Pentapetalae</taxon>
        <taxon>rosids</taxon>
        <taxon>malvids</taxon>
        <taxon>Malvales</taxon>
        <taxon>Malvaceae</taxon>
        <taxon>Helicteroideae</taxon>
        <taxon>Durio</taxon>
    </lineage>
</organism>
<sequence length="739" mass="84480">MGCTQSKIDNEEAVTRCKERKQFMKEAVAARNAFAAAHSAYAMSLKNTGAALSDYVHGEVQDPSLPSQPGPLFVLPPQPPPVDKLFPPPPPPGNLTGDPVVPIQRSASMPIQMPLKEKQRETSTSPIIEEDEEDEDLEASDRLVKRKSRNYRGSGSGGRSRKEVIAEAEEVEERVTTTTVQARAMQSQPPHDSTFYYIFPTEDSVPGPSLGEVEETWVENRKVERKVFEEMPKRVEEEMVEEKMRKEEVAVEKGQKTAVEVEKPVASTAGVGKGSKKGGKVGFSSTGEKRLENGNFNLLQVFAELDDDFLRASDSAHEVSKMLEATRLHYHSNFADNRGLIDHSARVMRVITWNRSFRGLKLDNADNAKDDFDSEENETHATVLDKMLAWEKKLYDEVKAGELMKFGYQRKVATLNKLKKRGTNSEALEKAKAAVSHLHTRYIVDMQSMDSTVSEINRLRDEQLYPKLVQLVDGMATMWETMKVQHESQSKKVTVLKDNLDLSQSPKETSKHHHERTIQLLAIVQDWHMQFCKLFDYQKVYIKALNNWLRLNLIPIESSLKEKVSSPPRDENPPIRRLLVAWQDKFEKLTDEIARSAINNFAHVIDSIVQHQLDEMHLKEKCEESQKELLKKQRQFDDWHHKYMQRRTPELDPERTESNPTNDAVAERMFMLESVKKRLAEEEEAYKSLCVQVREKSLVNLKTRMPELFRAMTGIAFTCTRMYGELRSISRTKNPSHVS</sequence>
<evidence type="ECO:0000259" key="2">
    <source>
        <dbReference type="Pfam" id="PF04782"/>
    </source>
</evidence>
<proteinExistence type="predicted"/>
<dbReference type="PANTHER" id="PTHR21450:SF59">
    <property type="entry name" value="PROTEIN, PUTATIVE_ 48652-45869-RELATED"/>
    <property type="match status" value="1"/>
</dbReference>
<accession>A0A6P5X0U8</accession>
<dbReference type="KEGG" id="dzi:111278925"/>
<dbReference type="Pfam" id="PF04783">
    <property type="entry name" value="DUF630"/>
    <property type="match status" value="1"/>
</dbReference>
<feature type="compositionally biased region" description="Acidic residues" evidence="1">
    <location>
        <begin position="128"/>
        <end position="138"/>
    </location>
</feature>
<gene>
    <name evidence="5" type="primary">LOC111278925</name>
</gene>
<dbReference type="RefSeq" id="XP_022721421.1">
    <property type="nucleotide sequence ID" value="XM_022865686.1"/>
</dbReference>
<dbReference type="PANTHER" id="PTHR21450">
    <property type="entry name" value="PROTEIN ALTERED PHOSPHATE STARVATION RESPONSE 1"/>
    <property type="match status" value="1"/>
</dbReference>
<name>A0A6P5X0U8_DURZI</name>
<evidence type="ECO:0000256" key="1">
    <source>
        <dbReference type="SAM" id="MobiDB-lite"/>
    </source>
</evidence>
<protein>
    <submittedName>
        <fullName evidence="5">Nitrate regulatory gene2 protein-like</fullName>
    </submittedName>
</protein>
<dbReference type="Pfam" id="PF04782">
    <property type="entry name" value="DUF632"/>
    <property type="match status" value="1"/>
</dbReference>
<dbReference type="GeneID" id="111278925"/>
<dbReference type="OrthoDB" id="674656at2759"/>
<feature type="domain" description="DUF630" evidence="3">
    <location>
        <begin position="1"/>
        <end position="59"/>
    </location>
</feature>
<dbReference type="InterPro" id="IPR006867">
    <property type="entry name" value="DUF632"/>
</dbReference>
<evidence type="ECO:0000259" key="3">
    <source>
        <dbReference type="Pfam" id="PF04783"/>
    </source>
</evidence>
<dbReference type="Proteomes" id="UP000515121">
    <property type="component" value="Unplaced"/>
</dbReference>
<evidence type="ECO:0000313" key="4">
    <source>
        <dbReference type="Proteomes" id="UP000515121"/>
    </source>
</evidence>
<dbReference type="InterPro" id="IPR006868">
    <property type="entry name" value="DUF630"/>
</dbReference>